<sequence>MMFTGVSFILLHSLCCDFRNSILLFPPRCILTQCIVPLPFLFFGKIYS</sequence>
<dbReference type="AlphaFoldDB" id="A0A0A9C979"/>
<dbReference type="EMBL" id="GBRH01225021">
    <property type="protein sequence ID" value="JAD72874.1"/>
    <property type="molecule type" value="Transcribed_RNA"/>
</dbReference>
<name>A0A0A9C979_ARUDO</name>
<protein>
    <submittedName>
        <fullName evidence="1">Uncharacterized protein</fullName>
    </submittedName>
</protein>
<proteinExistence type="predicted"/>
<reference evidence="1" key="2">
    <citation type="journal article" date="2015" name="Data Brief">
        <title>Shoot transcriptome of the giant reed, Arundo donax.</title>
        <authorList>
            <person name="Barrero R.A."/>
            <person name="Guerrero F.D."/>
            <person name="Moolhuijzen P."/>
            <person name="Goolsby J.A."/>
            <person name="Tidwell J."/>
            <person name="Bellgard S.E."/>
            <person name="Bellgard M.I."/>
        </authorList>
    </citation>
    <scope>NUCLEOTIDE SEQUENCE</scope>
    <source>
        <tissue evidence="1">Shoot tissue taken approximately 20 cm above the soil surface</tissue>
    </source>
</reference>
<organism evidence="1">
    <name type="scientific">Arundo donax</name>
    <name type="common">Giant reed</name>
    <name type="synonym">Donax arundinaceus</name>
    <dbReference type="NCBI Taxonomy" id="35708"/>
    <lineage>
        <taxon>Eukaryota</taxon>
        <taxon>Viridiplantae</taxon>
        <taxon>Streptophyta</taxon>
        <taxon>Embryophyta</taxon>
        <taxon>Tracheophyta</taxon>
        <taxon>Spermatophyta</taxon>
        <taxon>Magnoliopsida</taxon>
        <taxon>Liliopsida</taxon>
        <taxon>Poales</taxon>
        <taxon>Poaceae</taxon>
        <taxon>PACMAD clade</taxon>
        <taxon>Arundinoideae</taxon>
        <taxon>Arundineae</taxon>
        <taxon>Arundo</taxon>
    </lineage>
</organism>
<evidence type="ECO:0000313" key="1">
    <source>
        <dbReference type="EMBL" id="JAD72874.1"/>
    </source>
</evidence>
<accession>A0A0A9C979</accession>
<reference evidence="1" key="1">
    <citation type="submission" date="2014-09" db="EMBL/GenBank/DDBJ databases">
        <authorList>
            <person name="Magalhaes I.L.F."/>
            <person name="Oliveira U."/>
            <person name="Santos F.R."/>
            <person name="Vidigal T.H.D.A."/>
            <person name="Brescovit A.D."/>
            <person name="Santos A.J."/>
        </authorList>
    </citation>
    <scope>NUCLEOTIDE SEQUENCE</scope>
    <source>
        <tissue evidence="1">Shoot tissue taken approximately 20 cm above the soil surface</tissue>
    </source>
</reference>